<organism evidence="6 7">
    <name type="scientific">Pedobacter westerhofensis</name>
    <dbReference type="NCBI Taxonomy" id="425512"/>
    <lineage>
        <taxon>Bacteria</taxon>
        <taxon>Pseudomonadati</taxon>
        <taxon>Bacteroidota</taxon>
        <taxon>Sphingobacteriia</taxon>
        <taxon>Sphingobacteriales</taxon>
        <taxon>Sphingobacteriaceae</taxon>
        <taxon>Pedobacter</taxon>
    </lineage>
</organism>
<accession>A0A521DUM2</accession>
<dbReference type="InterPro" id="IPR036271">
    <property type="entry name" value="Tet_transcr_reg_TetR-rel_C_sf"/>
</dbReference>
<dbReference type="OrthoDB" id="9795242at2"/>
<gene>
    <name evidence="6" type="ORF">SAMN06265348_106186</name>
</gene>
<name>A0A521DUM2_9SPHI</name>
<evidence type="ECO:0000259" key="4">
    <source>
        <dbReference type="Pfam" id="PF00440"/>
    </source>
</evidence>
<reference evidence="6 7" key="1">
    <citation type="submission" date="2017-05" db="EMBL/GenBank/DDBJ databases">
        <authorList>
            <person name="Varghese N."/>
            <person name="Submissions S."/>
        </authorList>
    </citation>
    <scope>NUCLEOTIDE SEQUENCE [LARGE SCALE GENOMIC DNA]</scope>
    <source>
        <strain evidence="6 7">DSM 19036</strain>
    </source>
</reference>
<dbReference type="GO" id="GO:0003677">
    <property type="term" value="F:DNA binding"/>
    <property type="evidence" value="ECO:0007669"/>
    <property type="project" value="UniProtKB-KW"/>
</dbReference>
<dbReference type="InterPro" id="IPR009057">
    <property type="entry name" value="Homeodomain-like_sf"/>
</dbReference>
<proteinExistence type="predicted"/>
<dbReference type="SUPFAM" id="SSF48498">
    <property type="entry name" value="Tetracyclin repressor-like, C-terminal domain"/>
    <property type="match status" value="1"/>
</dbReference>
<keyword evidence="2" id="KW-0238">DNA-binding</keyword>
<protein>
    <submittedName>
        <fullName evidence="6">Transcriptional regulator, TetR family</fullName>
    </submittedName>
</protein>
<keyword evidence="3" id="KW-0804">Transcription</keyword>
<evidence type="ECO:0000313" key="7">
    <source>
        <dbReference type="Proteomes" id="UP000320300"/>
    </source>
</evidence>
<dbReference type="Gene3D" id="1.10.10.60">
    <property type="entry name" value="Homeodomain-like"/>
    <property type="match status" value="1"/>
</dbReference>
<sequence>MARNIEFDEDMAIQKAMAVFWKKGFGGTTLRDLTEAMDINSSSLYNTIGDKHQLFVKCINNYTKKGMVAAGVYSKFESPLKAVSSFINNSVNTIISGNSCMAIQTTFELASSDAEVQALIKERSDFIHQMLLKLIIRAQELKEISAEIEAETTTNFIISSFTGWQESYILHRDPKRIKKMAQLLIGQISN</sequence>
<dbReference type="InterPro" id="IPR011075">
    <property type="entry name" value="TetR_C"/>
</dbReference>
<feature type="domain" description="HTH tetR-type" evidence="4">
    <location>
        <begin position="13"/>
        <end position="56"/>
    </location>
</feature>
<dbReference type="RefSeq" id="WP_142528651.1">
    <property type="nucleotide sequence ID" value="NZ_CBCSJO010000006.1"/>
</dbReference>
<feature type="domain" description="Tetracyclin repressor-like C-terminal" evidence="5">
    <location>
        <begin position="97"/>
        <end position="182"/>
    </location>
</feature>
<dbReference type="InterPro" id="IPR001647">
    <property type="entry name" value="HTH_TetR"/>
</dbReference>
<dbReference type="SUPFAM" id="SSF46689">
    <property type="entry name" value="Homeodomain-like"/>
    <property type="match status" value="1"/>
</dbReference>
<evidence type="ECO:0000259" key="5">
    <source>
        <dbReference type="Pfam" id="PF16925"/>
    </source>
</evidence>
<dbReference type="Proteomes" id="UP000320300">
    <property type="component" value="Unassembled WGS sequence"/>
</dbReference>
<dbReference type="Pfam" id="PF16925">
    <property type="entry name" value="TetR_C_13"/>
    <property type="match status" value="1"/>
</dbReference>
<keyword evidence="7" id="KW-1185">Reference proteome</keyword>
<dbReference type="EMBL" id="FXTN01000006">
    <property type="protein sequence ID" value="SMO75272.1"/>
    <property type="molecule type" value="Genomic_DNA"/>
</dbReference>
<evidence type="ECO:0000256" key="2">
    <source>
        <dbReference type="ARBA" id="ARBA00023125"/>
    </source>
</evidence>
<keyword evidence="1" id="KW-0805">Transcription regulation</keyword>
<dbReference type="AlphaFoldDB" id="A0A521DUM2"/>
<evidence type="ECO:0000256" key="1">
    <source>
        <dbReference type="ARBA" id="ARBA00023015"/>
    </source>
</evidence>
<dbReference type="Gene3D" id="1.10.357.10">
    <property type="entry name" value="Tetracycline Repressor, domain 2"/>
    <property type="match status" value="1"/>
</dbReference>
<dbReference type="PANTHER" id="PTHR47506:SF10">
    <property type="entry name" value="TRANSCRIPTIONAL REGULATORY PROTEIN"/>
    <property type="match status" value="1"/>
</dbReference>
<dbReference type="PANTHER" id="PTHR47506">
    <property type="entry name" value="TRANSCRIPTIONAL REGULATORY PROTEIN"/>
    <property type="match status" value="1"/>
</dbReference>
<evidence type="ECO:0000256" key="3">
    <source>
        <dbReference type="ARBA" id="ARBA00023163"/>
    </source>
</evidence>
<dbReference type="Pfam" id="PF00440">
    <property type="entry name" value="TetR_N"/>
    <property type="match status" value="1"/>
</dbReference>
<evidence type="ECO:0000313" key="6">
    <source>
        <dbReference type="EMBL" id="SMO75272.1"/>
    </source>
</evidence>